<evidence type="ECO:0000256" key="9">
    <source>
        <dbReference type="SAM" id="Phobius"/>
    </source>
</evidence>
<dbReference type="Pfam" id="PF04290">
    <property type="entry name" value="DctQ"/>
    <property type="match status" value="1"/>
</dbReference>
<reference evidence="11 12" key="1">
    <citation type="submission" date="2018-10" db="EMBL/GenBank/DDBJ databases">
        <title>Aeromicrobium sp. 9W16Y-2 whole genome shotgun sequence.</title>
        <authorList>
            <person name="Li F."/>
        </authorList>
    </citation>
    <scope>NUCLEOTIDE SEQUENCE [LARGE SCALE GENOMIC DNA]</scope>
    <source>
        <strain evidence="11 12">9W16Y-2</strain>
    </source>
</reference>
<keyword evidence="3" id="KW-1003">Cell membrane</keyword>
<keyword evidence="2" id="KW-0813">Transport</keyword>
<dbReference type="OrthoDB" id="3428916at2"/>
<dbReference type="RefSeq" id="WP_121792525.1">
    <property type="nucleotide sequence ID" value="NZ_RDBF01000001.1"/>
</dbReference>
<evidence type="ECO:0000313" key="12">
    <source>
        <dbReference type="Proteomes" id="UP000282515"/>
    </source>
</evidence>
<feature type="transmembrane region" description="Helical" evidence="9">
    <location>
        <begin position="134"/>
        <end position="153"/>
    </location>
</feature>
<dbReference type="EMBL" id="RDBF01000001">
    <property type="protein sequence ID" value="RLV57116.1"/>
    <property type="molecule type" value="Genomic_DNA"/>
</dbReference>
<dbReference type="PANTHER" id="PTHR35011:SF10">
    <property type="entry name" value="TRAP TRANSPORTER SMALL PERMEASE PROTEIN"/>
    <property type="match status" value="1"/>
</dbReference>
<keyword evidence="4" id="KW-0997">Cell inner membrane</keyword>
<evidence type="ECO:0000256" key="1">
    <source>
        <dbReference type="ARBA" id="ARBA00004429"/>
    </source>
</evidence>
<dbReference type="PANTHER" id="PTHR35011">
    <property type="entry name" value="2,3-DIKETO-L-GULONATE TRAP TRANSPORTER SMALL PERMEASE PROTEIN YIAM"/>
    <property type="match status" value="1"/>
</dbReference>
<evidence type="ECO:0000313" key="11">
    <source>
        <dbReference type="EMBL" id="RLV57116.1"/>
    </source>
</evidence>
<evidence type="ECO:0000256" key="4">
    <source>
        <dbReference type="ARBA" id="ARBA00022519"/>
    </source>
</evidence>
<accession>A0A3L8PNZ4</accession>
<dbReference type="GO" id="GO:0005886">
    <property type="term" value="C:plasma membrane"/>
    <property type="evidence" value="ECO:0007669"/>
    <property type="project" value="UniProtKB-SubCell"/>
</dbReference>
<evidence type="ECO:0000256" key="6">
    <source>
        <dbReference type="ARBA" id="ARBA00022989"/>
    </source>
</evidence>
<keyword evidence="7 9" id="KW-0472">Membrane</keyword>
<feature type="domain" description="Tripartite ATP-independent periplasmic transporters DctQ component" evidence="10">
    <location>
        <begin position="30"/>
        <end position="152"/>
    </location>
</feature>
<sequence>MNDVTFPRPVRALSSVLSIIAGIVLFGLGALTVADVVSRNLRDQSILGAVEISALLLVAVAFFGLAAAEIDGRHVSVSLVEDRLGRRGRMVLSVVRAVLLTVLGVILVVGMVGVFDSALDRGETTNDILRLPTWPAKLAVLLSFGLFFALAVWKQILIFLALRNGEDVSANERDALEPAASGGSHDR</sequence>
<keyword evidence="6 9" id="KW-1133">Transmembrane helix</keyword>
<comment type="caution">
    <text evidence="11">The sequence shown here is derived from an EMBL/GenBank/DDBJ whole genome shotgun (WGS) entry which is preliminary data.</text>
</comment>
<feature type="transmembrane region" description="Helical" evidence="9">
    <location>
        <begin position="91"/>
        <end position="114"/>
    </location>
</feature>
<name>A0A3L8PNZ4_9ACTN</name>
<evidence type="ECO:0000256" key="8">
    <source>
        <dbReference type="ARBA" id="ARBA00038436"/>
    </source>
</evidence>
<evidence type="ECO:0000256" key="3">
    <source>
        <dbReference type="ARBA" id="ARBA00022475"/>
    </source>
</evidence>
<evidence type="ECO:0000256" key="5">
    <source>
        <dbReference type="ARBA" id="ARBA00022692"/>
    </source>
</evidence>
<dbReference type="GO" id="GO:0015740">
    <property type="term" value="P:C4-dicarboxylate transport"/>
    <property type="evidence" value="ECO:0007669"/>
    <property type="project" value="TreeGrafter"/>
</dbReference>
<keyword evidence="12" id="KW-1185">Reference proteome</keyword>
<proteinExistence type="inferred from homology"/>
<organism evidence="11 12">
    <name type="scientific">Aeromicrobium phragmitis</name>
    <dbReference type="NCBI Taxonomy" id="2478914"/>
    <lineage>
        <taxon>Bacteria</taxon>
        <taxon>Bacillati</taxon>
        <taxon>Actinomycetota</taxon>
        <taxon>Actinomycetes</taxon>
        <taxon>Propionibacteriales</taxon>
        <taxon>Nocardioidaceae</taxon>
        <taxon>Aeromicrobium</taxon>
    </lineage>
</organism>
<feature type="transmembrane region" description="Helical" evidence="9">
    <location>
        <begin position="12"/>
        <end position="34"/>
    </location>
</feature>
<protein>
    <submittedName>
        <fullName evidence="11">TRAP transporter small permease</fullName>
    </submittedName>
</protein>
<keyword evidence="5 9" id="KW-0812">Transmembrane</keyword>
<gene>
    <name evidence="11" type="ORF">D9V41_00170</name>
</gene>
<feature type="transmembrane region" description="Helical" evidence="9">
    <location>
        <begin position="46"/>
        <end position="70"/>
    </location>
</feature>
<comment type="similarity">
    <text evidence="8">Belongs to the TRAP transporter small permease family.</text>
</comment>
<dbReference type="GO" id="GO:0022857">
    <property type="term" value="F:transmembrane transporter activity"/>
    <property type="evidence" value="ECO:0007669"/>
    <property type="project" value="TreeGrafter"/>
</dbReference>
<dbReference type="InterPro" id="IPR007387">
    <property type="entry name" value="TRAP_DctQ"/>
</dbReference>
<evidence type="ECO:0000256" key="2">
    <source>
        <dbReference type="ARBA" id="ARBA00022448"/>
    </source>
</evidence>
<dbReference type="Proteomes" id="UP000282515">
    <property type="component" value="Unassembled WGS sequence"/>
</dbReference>
<comment type="subcellular location">
    <subcellularLocation>
        <location evidence="1">Cell inner membrane</location>
        <topology evidence="1">Multi-pass membrane protein</topology>
    </subcellularLocation>
</comment>
<dbReference type="AlphaFoldDB" id="A0A3L8PNZ4"/>
<evidence type="ECO:0000259" key="10">
    <source>
        <dbReference type="Pfam" id="PF04290"/>
    </source>
</evidence>
<dbReference type="InterPro" id="IPR055348">
    <property type="entry name" value="DctQ"/>
</dbReference>
<evidence type="ECO:0000256" key="7">
    <source>
        <dbReference type="ARBA" id="ARBA00023136"/>
    </source>
</evidence>